<evidence type="ECO:0000313" key="1">
    <source>
        <dbReference type="EMBL" id="KAI3758964.1"/>
    </source>
</evidence>
<organism evidence="1 2">
    <name type="scientific">Arctium lappa</name>
    <name type="common">Greater burdock</name>
    <name type="synonym">Lappa major</name>
    <dbReference type="NCBI Taxonomy" id="4217"/>
    <lineage>
        <taxon>Eukaryota</taxon>
        <taxon>Viridiplantae</taxon>
        <taxon>Streptophyta</taxon>
        <taxon>Embryophyta</taxon>
        <taxon>Tracheophyta</taxon>
        <taxon>Spermatophyta</taxon>
        <taxon>Magnoliopsida</taxon>
        <taxon>eudicotyledons</taxon>
        <taxon>Gunneridae</taxon>
        <taxon>Pentapetalae</taxon>
        <taxon>asterids</taxon>
        <taxon>campanulids</taxon>
        <taxon>Asterales</taxon>
        <taxon>Asteraceae</taxon>
        <taxon>Carduoideae</taxon>
        <taxon>Cardueae</taxon>
        <taxon>Arctiinae</taxon>
        <taxon>Arctium</taxon>
    </lineage>
</organism>
<comment type="caution">
    <text evidence="1">The sequence shown here is derived from an EMBL/GenBank/DDBJ whole genome shotgun (WGS) entry which is preliminary data.</text>
</comment>
<reference evidence="1 2" key="2">
    <citation type="journal article" date="2022" name="Mol. Ecol. Resour.">
        <title>The genomes of chicory, endive, great burdock and yacon provide insights into Asteraceae paleo-polyploidization history and plant inulin production.</title>
        <authorList>
            <person name="Fan W."/>
            <person name="Wang S."/>
            <person name="Wang H."/>
            <person name="Wang A."/>
            <person name="Jiang F."/>
            <person name="Liu H."/>
            <person name="Zhao H."/>
            <person name="Xu D."/>
            <person name="Zhang Y."/>
        </authorList>
    </citation>
    <scope>NUCLEOTIDE SEQUENCE [LARGE SCALE GENOMIC DNA]</scope>
    <source>
        <strain evidence="2">cv. Niubang</strain>
    </source>
</reference>
<keyword evidence="2" id="KW-1185">Reference proteome</keyword>
<sequence>MIGKKPPRKPKKRPKIIQNELDDVFPALAIRRCSLPWEDQMFVFHIMGLWYAFSLDGCFLSYSETKRSNPLNLHLIILNLQGKKEYLQNHLTSNPRTYINSRGYTFSKKAVSKFTIFTTHPYLIHGGNLESVSPFHFSLVVRALLNLFIHFTPFRIKKSILDVD</sequence>
<gene>
    <name evidence="1" type="ORF">L6452_06537</name>
</gene>
<reference evidence="2" key="1">
    <citation type="journal article" date="2022" name="Mol. Ecol. Resour.">
        <title>The genomes of chicory, endive, great burdock and yacon provide insights into Asteraceae palaeo-polyploidization history and plant inulin production.</title>
        <authorList>
            <person name="Fan W."/>
            <person name="Wang S."/>
            <person name="Wang H."/>
            <person name="Wang A."/>
            <person name="Jiang F."/>
            <person name="Liu H."/>
            <person name="Zhao H."/>
            <person name="Xu D."/>
            <person name="Zhang Y."/>
        </authorList>
    </citation>
    <scope>NUCLEOTIDE SEQUENCE [LARGE SCALE GENOMIC DNA]</scope>
    <source>
        <strain evidence="2">cv. Niubang</strain>
    </source>
</reference>
<evidence type="ECO:0000313" key="2">
    <source>
        <dbReference type="Proteomes" id="UP001055879"/>
    </source>
</evidence>
<dbReference type="Proteomes" id="UP001055879">
    <property type="component" value="Linkage Group LG02"/>
</dbReference>
<dbReference type="EMBL" id="CM042048">
    <property type="protein sequence ID" value="KAI3758964.1"/>
    <property type="molecule type" value="Genomic_DNA"/>
</dbReference>
<name>A0ACB9EJ01_ARCLA</name>
<accession>A0ACB9EJ01</accession>
<protein>
    <submittedName>
        <fullName evidence="1">Uncharacterized protein</fullName>
    </submittedName>
</protein>
<proteinExistence type="predicted"/>